<organism evidence="1 2">
    <name type="scientific">Lysinibacillus macroides</name>
    <dbReference type="NCBI Taxonomy" id="33935"/>
    <lineage>
        <taxon>Bacteria</taxon>
        <taxon>Bacillati</taxon>
        <taxon>Bacillota</taxon>
        <taxon>Bacilli</taxon>
        <taxon>Bacillales</taxon>
        <taxon>Bacillaceae</taxon>
        <taxon>Lysinibacillus</taxon>
    </lineage>
</organism>
<proteinExistence type="predicted"/>
<dbReference type="AlphaFoldDB" id="A0A0M9DIF8"/>
<reference evidence="1 2" key="1">
    <citation type="submission" date="2015-07" db="EMBL/GenBank/DDBJ databases">
        <title>Genome sequencing project for genomic taxonomy and phylogenomics of Bacillus-like bacteria.</title>
        <authorList>
            <person name="Liu B."/>
            <person name="Wang J."/>
            <person name="Zhu Y."/>
            <person name="Liu G."/>
            <person name="Chen Q."/>
            <person name="Chen Z."/>
            <person name="Che J."/>
            <person name="Ge C."/>
            <person name="Shi H."/>
            <person name="Pan Z."/>
            <person name="Liu X."/>
        </authorList>
    </citation>
    <scope>NUCLEOTIDE SEQUENCE [LARGE SCALE GENOMIC DNA]</scope>
    <source>
        <strain evidence="1 2">DSM 54</strain>
    </source>
</reference>
<dbReference type="EMBL" id="LGCI01000009">
    <property type="protein sequence ID" value="KOY81549.1"/>
    <property type="molecule type" value="Genomic_DNA"/>
</dbReference>
<dbReference type="STRING" id="33935.ADM90_14170"/>
<accession>A0A0M9DIF8</accession>
<sequence length="71" mass="7823">MNAIEAVNHYAQRGERVDGVLQHIVTSEVVRLHKALEFYAADSYETLPIAIRILEDGGKTARLALAGESDE</sequence>
<evidence type="ECO:0000313" key="1">
    <source>
        <dbReference type="EMBL" id="KOY81549.1"/>
    </source>
</evidence>
<gene>
    <name evidence="1" type="ORF">ADM90_14170</name>
</gene>
<dbReference type="PATRIC" id="fig|33935.3.peg.4848"/>
<keyword evidence="2" id="KW-1185">Reference proteome</keyword>
<name>A0A0M9DIF8_9BACI</name>
<protein>
    <submittedName>
        <fullName evidence="1">Uncharacterized protein</fullName>
    </submittedName>
</protein>
<dbReference type="RefSeq" id="WP_053995610.1">
    <property type="nucleotide sequence ID" value="NZ_CP065643.1"/>
</dbReference>
<comment type="caution">
    <text evidence="1">The sequence shown here is derived from an EMBL/GenBank/DDBJ whole genome shotgun (WGS) entry which is preliminary data.</text>
</comment>
<evidence type="ECO:0000313" key="2">
    <source>
        <dbReference type="Proteomes" id="UP000037977"/>
    </source>
</evidence>
<dbReference type="Proteomes" id="UP000037977">
    <property type="component" value="Unassembled WGS sequence"/>
</dbReference>
<dbReference type="OrthoDB" id="9833626at2"/>